<dbReference type="InterPro" id="IPR004045">
    <property type="entry name" value="Glutathione_S-Trfase_N"/>
</dbReference>
<dbReference type="Gene3D" id="1.20.1050.10">
    <property type="match status" value="1"/>
</dbReference>
<protein>
    <recommendedName>
        <fullName evidence="2">GST C-terminal domain-containing protein</fullName>
    </recommendedName>
</protein>
<keyword evidence="4" id="KW-1185">Reference proteome</keyword>
<accession>A0ABR3VNA6</accession>
<organism evidence="3 4">
    <name type="scientific">Humicola insolens</name>
    <name type="common">Soft-rot fungus</name>
    <dbReference type="NCBI Taxonomy" id="85995"/>
    <lineage>
        <taxon>Eukaryota</taxon>
        <taxon>Fungi</taxon>
        <taxon>Dikarya</taxon>
        <taxon>Ascomycota</taxon>
        <taxon>Pezizomycotina</taxon>
        <taxon>Sordariomycetes</taxon>
        <taxon>Sordariomycetidae</taxon>
        <taxon>Sordariales</taxon>
        <taxon>Chaetomiaceae</taxon>
        <taxon>Mycothermus</taxon>
    </lineage>
</organism>
<dbReference type="SFLD" id="SFLDG01206">
    <property type="entry name" value="Xi.1"/>
    <property type="match status" value="1"/>
</dbReference>
<dbReference type="CDD" id="cd03190">
    <property type="entry name" value="GST_C_Omega_like"/>
    <property type="match status" value="1"/>
</dbReference>
<name>A0ABR3VNA6_HUMIN</name>
<dbReference type="PANTHER" id="PTHR32419:SF6">
    <property type="entry name" value="GLUTATHIONE S-TRANSFERASE OMEGA-LIKE 1-RELATED"/>
    <property type="match status" value="1"/>
</dbReference>
<comment type="similarity">
    <text evidence="1">Belongs to the GST superfamily.</text>
</comment>
<dbReference type="PIRSF" id="PIRSF015753">
    <property type="entry name" value="GST"/>
    <property type="match status" value="1"/>
</dbReference>
<sequence length="350" mass="40189">MATGNTNAGGGIKITDWVKPSDTSGEFKRQQSSFRNWISRKPGAQFPPEKGRYHLYVSYACPWANRTLIARKLKGLEDIISYSVVHWHLGEKGWRFVTAEDGDPEGENVIPDPVPGHESFTHLRNVYFQANPSYEGRFTVPVLYDKKLQTIVNNESSEILRMLGTEFNDFLDEEHAKIDIYPEHLRAQIDETHEWQYDKINNGVYKSGFATTQEAYERNVLALFEALDRAEAHLKKAAADGPYWFGKTLTEVDIRLFVTIIRFDPVYVQHFKCNLRDIRSGYPAIHNWLRRLYWTVPAFRETTNFAHIKKHYTKSHTQINPLSITPLGPVPDILPLDEEVPAAAVAKRGE</sequence>
<dbReference type="SFLD" id="SFLDG01148">
    <property type="entry name" value="Xi_(cytGST)"/>
    <property type="match status" value="1"/>
</dbReference>
<feature type="domain" description="GST C-terminal" evidence="2">
    <location>
        <begin position="182"/>
        <end position="312"/>
    </location>
</feature>
<dbReference type="PANTHER" id="PTHR32419">
    <property type="entry name" value="GLUTATHIONYL-HYDROQUINONE REDUCTASE"/>
    <property type="match status" value="1"/>
</dbReference>
<evidence type="ECO:0000313" key="3">
    <source>
        <dbReference type="EMBL" id="KAL1843368.1"/>
    </source>
</evidence>
<dbReference type="Proteomes" id="UP001583172">
    <property type="component" value="Unassembled WGS sequence"/>
</dbReference>
<dbReference type="Gene3D" id="3.40.30.10">
    <property type="entry name" value="Glutaredoxin"/>
    <property type="match status" value="1"/>
</dbReference>
<evidence type="ECO:0000313" key="4">
    <source>
        <dbReference type="Proteomes" id="UP001583172"/>
    </source>
</evidence>
<reference evidence="3 4" key="1">
    <citation type="journal article" date="2024" name="Commun. Biol.">
        <title>Comparative genomic analysis of thermophilic fungi reveals convergent evolutionary adaptations and gene losses.</title>
        <authorList>
            <person name="Steindorff A.S."/>
            <person name="Aguilar-Pontes M.V."/>
            <person name="Robinson A.J."/>
            <person name="Andreopoulos B."/>
            <person name="LaButti K."/>
            <person name="Kuo A."/>
            <person name="Mondo S."/>
            <person name="Riley R."/>
            <person name="Otillar R."/>
            <person name="Haridas S."/>
            <person name="Lipzen A."/>
            <person name="Grimwood J."/>
            <person name="Schmutz J."/>
            <person name="Clum A."/>
            <person name="Reid I.D."/>
            <person name="Moisan M.C."/>
            <person name="Butler G."/>
            <person name="Nguyen T.T.M."/>
            <person name="Dewar K."/>
            <person name="Conant G."/>
            <person name="Drula E."/>
            <person name="Henrissat B."/>
            <person name="Hansel C."/>
            <person name="Singer S."/>
            <person name="Hutchinson M.I."/>
            <person name="de Vries R.P."/>
            <person name="Natvig D.O."/>
            <person name="Powell A.J."/>
            <person name="Tsang A."/>
            <person name="Grigoriev I.V."/>
        </authorList>
    </citation>
    <scope>NUCLEOTIDE SEQUENCE [LARGE SCALE GENOMIC DNA]</scope>
    <source>
        <strain evidence="3 4">CBS 620.91</strain>
    </source>
</reference>
<dbReference type="InterPro" id="IPR016639">
    <property type="entry name" value="GST_Omega/GSH"/>
</dbReference>
<dbReference type="Pfam" id="PF13410">
    <property type="entry name" value="GST_C_2"/>
    <property type="match status" value="1"/>
</dbReference>
<dbReference type="PROSITE" id="PS50405">
    <property type="entry name" value="GST_CTER"/>
    <property type="match status" value="1"/>
</dbReference>
<dbReference type="InterPro" id="IPR010987">
    <property type="entry name" value="Glutathione-S-Trfase_C-like"/>
</dbReference>
<dbReference type="EMBL" id="JAZGSY010000018">
    <property type="protein sequence ID" value="KAL1843368.1"/>
    <property type="molecule type" value="Genomic_DNA"/>
</dbReference>
<proteinExistence type="inferred from homology"/>
<evidence type="ECO:0000256" key="1">
    <source>
        <dbReference type="ARBA" id="ARBA00007409"/>
    </source>
</evidence>
<dbReference type="Pfam" id="PF13409">
    <property type="entry name" value="GST_N_2"/>
    <property type="match status" value="1"/>
</dbReference>
<dbReference type="InterPro" id="IPR040079">
    <property type="entry name" value="Glutathione_S-Trfase"/>
</dbReference>
<dbReference type="SUPFAM" id="SSF52833">
    <property type="entry name" value="Thioredoxin-like"/>
    <property type="match status" value="1"/>
</dbReference>
<comment type="caution">
    <text evidence="3">The sequence shown here is derived from an EMBL/GenBank/DDBJ whole genome shotgun (WGS) entry which is preliminary data.</text>
</comment>
<dbReference type="SUPFAM" id="SSF47616">
    <property type="entry name" value="GST C-terminal domain-like"/>
    <property type="match status" value="1"/>
</dbReference>
<dbReference type="InterPro" id="IPR047047">
    <property type="entry name" value="GST_Omega-like_C"/>
</dbReference>
<dbReference type="InterPro" id="IPR036282">
    <property type="entry name" value="Glutathione-S-Trfase_C_sf"/>
</dbReference>
<evidence type="ECO:0000259" key="2">
    <source>
        <dbReference type="PROSITE" id="PS50405"/>
    </source>
</evidence>
<dbReference type="SFLD" id="SFLDS00019">
    <property type="entry name" value="Glutathione_Transferase_(cytos"/>
    <property type="match status" value="1"/>
</dbReference>
<gene>
    <name evidence="3" type="ORF">VTJ49DRAFT_1955</name>
</gene>
<dbReference type="InterPro" id="IPR036249">
    <property type="entry name" value="Thioredoxin-like_sf"/>
</dbReference>